<dbReference type="Pfam" id="PF25240">
    <property type="entry name" value="PUB2_N"/>
    <property type="match status" value="1"/>
</dbReference>
<dbReference type="Gene3D" id="3.30.40.10">
    <property type="entry name" value="Zinc/RING finger domain, C3HC4 (zinc finger)"/>
    <property type="match status" value="1"/>
</dbReference>
<dbReference type="InterPro" id="IPR058678">
    <property type="entry name" value="ARM_PUB"/>
</dbReference>
<dbReference type="EC" id="2.3.2.27" evidence="4"/>
<feature type="compositionally biased region" description="Polar residues" evidence="10">
    <location>
        <begin position="510"/>
        <end position="522"/>
    </location>
</feature>
<evidence type="ECO:0000256" key="3">
    <source>
        <dbReference type="ARBA" id="ARBA00004906"/>
    </source>
</evidence>
<protein>
    <recommendedName>
        <fullName evidence="4">RING-type E3 ubiquitin transferase</fullName>
        <ecNumber evidence="4">2.3.2.27</ecNumber>
    </recommendedName>
</protein>
<reference evidence="12" key="1">
    <citation type="submission" date="2018-02" db="EMBL/GenBank/DDBJ databases">
        <authorList>
            <person name="Cohen D.B."/>
            <person name="Kent A.D."/>
        </authorList>
    </citation>
    <scope>NUCLEOTIDE SEQUENCE</scope>
</reference>
<evidence type="ECO:0000256" key="5">
    <source>
        <dbReference type="ARBA" id="ARBA00022679"/>
    </source>
</evidence>
<feature type="repeat" description="ARM" evidence="8">
    <location>
        <begin position="741"/>
        <end position="783"/>
    </location>
</feature>
<evidence type="ECO:0000256" key="9">
    <source>
        <dbReference type="SAM" id="Coils"/>
    </source>
</evidence>
<feature type="domain" description="U-box" evidence="11">
    <location>
        <begin position="381"/>
        <end position="455"/>
    </location>
</feature>
<keyword evidence="5" id="KW-0808">Transferase</keyword>
<dbReference type="EMBL" id="OIVN01000779">
    <property type="protein sequence ID" value="SPC85371.1"/>
    <property type="molecule type" value="Genomic_DNA"/>
</dbReference>
<feature type="repeat" description="ARM" evidence="8">
    <location>
        <begin position="864"/>
        <end position="905"/>
    </location>
</feature>
<comment type="catalytic activity">
    <reaction evidence="1">
        <text>S-ubiquitinyl-[E2 ubiquitin-conjugating enzyme]-L-cysteine + [acceptor protein]-L-lysine = [E2 ubiquitin-conjugating enzyme]-L-cysteine + N(6)-ubiquitinyl-[acceptor protein]-L-lysine.</text>
        <dbReference type="EC" id="2.3.2.27"/>
    </reaction>
</comment>
<dbReference type="InterPro" id="IPR016024">
    <property type="entry name" value="ARM-type_fold"/>
</dbReference>
<dbReference type="SUPFAM" id="SSF48371">
    <property type="entry name" value="ARM repeat"/>
    <property type="match status" value="1"/>
</dbReference>
<dbReference type="SMART" id="SM00504">
    <property type="entry name" value="Ubox"/>
    <property type="match status" value="1"/>
</dbReference>
<comment type="function">
    <text evidence="2">Functions as an E3 ubiquitin ligase.</text>
</comment>
<feature type="compositionally biased region" description="Polar residues" evidence="10">
    <location>
        <begin position="589"/>
        <end position="611"/>
    </location>
</feature>
<feature type="region of interest" description="Disordered" evidence="10">
    <location>
        <begin position="628"/>
        <end position="647"/>
    </location>
</feature>
<proteinExistence type="predicted"/>
<dbReference type="PANTHER" id="PTHR23315">
    <property type="entry name" value="U BOX DOMAIN-CONTAINING"/>
    <property type="match status" value="1"/>
</dbReference>
<dbReference type="Gene3D" id="1.25.10.10">
    <property type="entry name" value="Leucine-rich Repeat Variant"/>
    <property type="match status" value="1"/>
</dbReference>
<evidence type="ECO:0000259" key="11">
    <source>
        <dbReference type="PROSITE" id="PS51698"/>
    </source>
</evidence>
<organism evidence="12">
    <name type="scientific">Fagus sylvatica</name>
    <name type="common">Beechnut</name>
    <dbReference type="NCBI Taxonomy" id="28930"/>
    <lineage>
        <taxon>Eukaryota</taxon>
        <taxon>Viridiplantae</taxon>
        <taxon>Streptophyta</taxon>
        <taxon>Embryophyta</taxon>
        <taxon>Tracheophyta</taxon>
        <taxon>Spermatophyta</taxon>
        <taxon>Magnoliopsida</taxon>
        <taxon>eudicotyledons</taxon>
        <taxon>Gunneridae</taxon>
        <taxon>Pentapetalae</taxon>
        <taxon>rosids</taxon>
        <taxon>fabids</taxon>
        <taxon>Fagales</taxon>
        <taxon>Fagaceae</taxon>
        <taxon>Fagus</taxon>
    </lineage>
</organism>
<feature type="compositionally biased region" description="Basic and acidic residues" evidence="10">
    <location>
        <begin position="554"/>
        <end position="566"/>
    </location>
</feature>
<dbReference type="PROSITE" id="PS50176">
    <property type="entry name" value="ARM_REPEAT"/>
    <property type="match status" value="3"/>
</dbReference>
<feature type="region of interest" description="Disordered" evidence="10">
    <location>
        <begin position="467"/>
        <end position="539"/>
    </location>
</feature>
<dbReference type="InterPro" id="IPR045210">
    <property type="entry name" value="RING-Ubox_PUB"/>
</dbReference>
<dbReference type="SMART" id="SM00185">
    <property type="entry name" value="ARM"/>
    <property type="match status" value="5"/>
</dbReference>
<evidence type="ECO:0000256" key="7">
    <source>
        <dbReference type="ARBA" id="ARBA00022786"/>
    </source>
</evidence>
<evidence type="ECO:0000256" key="6">
    <source>
        <dbReference type="ARBA" id="ARBA00022737"/>
    </source>
</evidence>
<dbReference type="Pfam" id="PF04564">
    <property type="entry name" value="U-box"/>
    <property type="match status" value="1"/>
</dbReference>
<dbReference type="FunFam" id="3.30.40.10:FF:000218">
    <property type="entry name" value="RING-type E3 ubiquitin transferase"/>
    <property type="match status" value="1"/>
</dbReference>
<evidence type="ECO:0000256" key="8">
    <source>
        <dbReference type="PROSITE-ProRule" id="PRU00259"/>
    </source>
</evidence>
<dbReference type="SUPFAM" id="SSF57850">
    <property type="entry name" value="RING/U-box"/>
    <property type="match status" value="1"/>
</dbReference>
<keyword evidence="6" id="KW-0677">Repeat</keyword>
<dbReference type="UniPathway" id="UPA00143"/>
<dbReference type="AlphaFoldDB" id="A0A2N9FEP4"/>
<evidence type="ECO:0000256" key="2">
    <source>
        <dbReference type="ARBA" id="ARBA00003861"/>
    </source>
</evidence>
<name>A0A2N9FEP4_FAGSY</name>
<dbReference type="PANTHER" id="PTHR23315:SF7">
    <property type="entry name" value="U-BOX DOMAIN-CONTAINING PROTEIN 4"/>
    <property type="match status" value="1"/>
</dbReference>
<gene>
    <name evidence="12" type="ORF">FSB_LOCUS13253</name>
</gene>
<dbReference type="FunFam" id="1.25.10.10:FF:000082">
    <property type="entry name" value="RING-type E3 ubiquitin transferase"/>
    <property type="match status" value="1"/>
</dbReference>
<dbReference type="Pfam" id="PF25598">
    <property type="entry name" value="ARM_PUB"/>
    <property type="match status" value="1"/>
</dbReference>
<sequence>MDLWIGNGSLKDTYSEILRFATDSDAFVSDYVKWVNGTLQWKPLFNREAQDWELESLDHFFSDLYAVKITPSGSDCLAWLPSPTKGFQVLELCPTLSVLCWSPGEIHWAMLEVGCEVMAASCGAFGKRGTDIPLRAKNYPCHILSVMEISLLKALLNNISSFFHLSSCENINSEPVLKYYQRAEEILKLLKPILDVIVDSEIASDEVVIKAFEELSQSVEELRELFENCQPLSSKVYFVLQIESLISKTRTSGLDIFQLLQSSHEHLPDELSSTSLELCVQKIRYKGYEQMSPVIKEAIRDQVKGVGPISEILVKISESLSLKSNQKILIEAVALEKLKENAEQAEKTGEAEYIDQMIALVTQMHERLIMIKQSKSRSSVPIPADFCCPLSLELMTDPVIVSSGQTYERAFIKKWIDLGLTVCPKTRQTLAHTNLIPNYTVKALIANWCELNDVKLPDPMKCTNLNQPSPLLGHTEPGATRESPVFPHSRGNQPISLESSRSLGSPGKNLISSGGSNRQETSPVHPRSASEGSLSVVAGNGQDLDIARISLTSSEDRSASSEERTMDSVGQPTTSPSRKEFSNAIGGEQSAQSHNRAASASSVLSGTTFPQEPQGDANEALQVTNNLTGYSSDASGEGKSEPLAAPLTLPQREPEFASRLLETRSRNQSIWRRPSERYGSRMVSSPTIETRADLSGVETQVRKLIEDLNSSSVDTQRDATAELRLLAKHNMDNRIVIANCGAIDLLVNLLCSADAKIQENAVTALLNLSINDNNKTAIATANAIEPLIHVLETGSPEAKENSAATLFSLSVIEENKVRIGRSGAVGPLVDLLGNGTPRGKKDAATALFNLSIFHENKARIVDAGAVKYLVELMDPAAGMVDKAVAVLANLATIQEGRTAIGQENGIPVLVEVVELGSARGKENAAAALLHLCTSSNRFLSMVLQEGAVPPLVALSQSGTPRAKEKAQQLLNYFRNHRHGNAARG</sequence>
<dbReference type="InterPro" id="IPR013083">
    <property type="entry name" value="Znf_RING/FYVE/PHD"/>
</dbReference>
<dbReference type="GO" id="GO:0016567">
    <property type="term" value="P:protein ubiquitination"/>
    <property type="evidence" value="ECO:0007669"/>
    <property type="project" value="UniProtKB-UniPathway"/>
</dbReference>
<evidence type="ECO:0000256" key="4">
    <source>
        <dbReference type="ARBA" id="ARBA00012483"/>
    </source>
</evidence>
<feature type="compositionally biased region" description="Polar residues" evidence="10">
    <location>
        <begin position="490"/>
        <end position="503"/>
    </location>
</feature>
<dbReference type="InterPro" id="IPR011989">
    <property type="entry name" value="ARM-like"/>
</dbReference>
<keyword evidence="7" id="KW-0833">Ubl conjugation pathway</keyword>
<dbReference type="InterPro" id="IPR057314">
    <property type="entry name" value="PUB2-4-like_N"/>
</dbReference>
<feature type="repeat" description="ARM" evidence="8">
    <location>
        <begin position="823"/>
        <end position="865"/>
    </location>
</feature>
<accession>A0A2N9FEP4</accession>
<evidence type="ECO:0000256" key="1">
    <source>
        <dbReference type="ARBA" id="ARBA00000900"/>
    </source>
</evidence>
<comment type="pathway">
    <text evidence="3">Protein modification; protein ubiquitination.</text>
</comment>
<feature type="region of interest" description="Disordered" evidence="10">
    <location>
        <begin position="552"/>
        <end position="615"/>
    </location>
</feature>
<dbReference type="GO" id="GO:0061630">
    <property type="term" value="F:ubiquitin protein ligase activity"/>
    <property type="evidence" value="ECO:0007669"/>
    <property type="project" value="UniProtKB-EC"/>
</dbReference>
<evidence type="ECO:0000313" key="12">
    <source>
        <dbReference type="EMBL" id="SPC85371.1"/>
    </source>
</evidence>
<dbReference type="PROSITE" id="PS51698">
    <property type="entry name" value="U_BOX"/>
    <property type="match status" value="1"/>
</dbReference>
<keyword evidence="9" id="KW-0175">Coiled coil</keyword>
<evidence type="ECO:0000256" key="10">
    <source>
        <dbReference type="SAM" id="MobiDB-lite"/>
    </source>
</evidence>
<dbReference type="CDD" id="cd16664">
    <property type="entry name" value="RING-Ubox_PUB"/>
    <property type="match status" value="1"/>
</dbReference>
<dbReference type="InterPro" id="IPR003613">
    <property type="entry name" value="Ubox_domain"/>
</dbReference>
<feature type="coiled-coil region" evidence="9">
    <location>
        <begin position="325"/>
        <end position="355"/>
    </location>
</feature>
<dbReference type="InterPro" id="IPR000225">
    <property type="entry name" value="Armadillo"/>
</dbReference>